<evidence type="ECO:0000313" key="3">
    <source>
        <dbReference type="EMBL" id="MDO2409016.1"/>
    </source>
</evidence>
<dbReference type="PROSITE" id="PS52050">
    <property type="entry name" value="WYL"/>
    <property type="match status" value="1"/>
</dbReference>
<dbReference type="InterPro" id="IPR026881">
    <property type="entry name" value="WYL_dom"/>
</dbReference>
<organism evidence="3 4">
    <name type="scientific">Campylobacter magnus</name>
    <dbReference type="NCBI Taxonomy" id="3026462"/>
    <lineage>
        <taxon>Bacteria</taxon>
        <taxon>Pseudomonadati</taxon>
        <taxon>Campylobacterota</taxon>
        <taxon>Epsilonproteobacteria</taxon>
        <taxon>Campylobacterales</taxon>
        <taxon>Campylobacteraceae</taxon>
        <taxon>Campylobacter</taxon>
    </lineage>
</organism>
<feature type="domain" description="WCX" evidence="2">
    <location>
        <begin position="218"/>
        <end position="289"/>
    </location>
</feature>
<dbReference type="InterPro" id="IPR057727">
    <property type="entry name" value="WCX_dom"/>
</dbReference>
<dbReference type="RefSeq" id="WP_302243804.1">
    <property type="nucleotide sequence ID" value="NZ_JAULJQ010000002.1"/>
</dbReference>
<protein>
    <submittedName>
        <fullName evidence="3">WYL domain-containing protein</fullName>
    </submittedName>
</protein>
<dbReference type="PANTHER" id="PTHR34580">
    <property type="match status" value="1"/>
</dbReference>
<dbReference type="PANTHER" id="PTHR34580:SF1">
    <property type="entry name" value="PROTEIN PAFC"/>
    <property type="match status" value="1"/>
</dbReference>
<dbReference type="EMBL" id="JAULJQ010000002">
    <property type="protein sequence ID" value="MDO2409016.1"/>
    <property type="molecule type" value="Genomic_DNA"/>
</dbReference>
<dbReference type="Pfam" id="PF25583">
    <property type="entry name" value="WCX"/>
    <property type="match status" value="1"/>
</dbReference>
<accession>A0ABT8T9R8</accession>
<evidence type="ECO:0000259" key="1">
    <source>
        <dbReference type="Pfam" id="PF13280"/>
    </source>
</evidence>
<evidence type="ECO:0000313" key="4">
    <source>
        <dbReference type="Proteomes" id="UP001171111"/>
    </source>
</evidence>
<keyword evidence="4" id="KW-1185">Reference proteome</keyword>
<gene>
    <name evidence="3" type="ORF">Q2362_02735</name>
</gene>
<dbReference type="Proteomes" id="UP001171111">
    <property type="component" value="Unassembled WGS sequence"/>
</dbReference>
<dbReference type="Pfam" id="PF13280">
    <property type="entry name" value="WYL"/>
    <property type="match status" value="1"/>
</dbReference>
<proteinExistence type="predicted"/>
<evidence type="ECO:0000259" key="2">
    <source>
        <dbReference type="Pfam" id="PF25583"/>
    </source>
</evidence>
<reference evidence="3 4" key="1">
    <citation type="submission" date="2023-06" db="EMBL/GenBank/DDBJ databases">
        <title>Campylobacter magnum sp. nov., isolated from cecal contents of domestic pigs (Sus scrofa domesticus).</title>
        <authorList>
            <person name="Papic B."/>
            <person name="Gruntar I."/>
        </authorList>
    </citation>
    <scope>NUCLEOTIDE SEQUENCE [LARGE SCALE GENOMIC DNA]</scope>
    <source>
        <strain evidence="4">34484-21</strain>
    </source>
</reference>
<sequence>MPKINRDENERFARINEIMSLIAKEPLSTTQIAGRLGVVPRTIQRDLKEYCASYGASRNGTLWSLDTAFDPNNETQLTLATLDALAKNLGMEFYNKAHSLLRSLSEGLNHPIYVNINAEKLSQKELEIFKSIENAIRQKHLISVLYRKMEFELKPVKIALFDGFWYLLALDGKKFKKFHLKSLSDIKILAENFSIDESLEARIKNAFSVWFELGQSFSVRLHIHKCVRRYFERRPLPTQIIMRENSDKSIEIELEITNIMEIKPIIYHYIPFIRVIEPAWLASELKDEILEFAKSL</sequence>
<feature type="domain" description="WYL" evidence="1">
    <location>
        <begin position="127"/>
        <end position="187"/>
    </location>
</feature>
<name>A0ABT8T9R8_9BACT</name>
<comment type="caution">
    <text evidence="3">The sequence shown here is derived from an EMBL/GenBank/DDBJ whole genome shotgun (WGS) entry which is preliminary data.</text>
</comment>
<dbReference type="InterPro" id="IPR051534">
    <property type="entry name" value="CBASS_pafABC_assoc_protein"/>
</dbReference>